<reference evidence="2" key="1">
    <citation type="journal article" date="2017" name="Nature">
        <title>The sunflower genome provides insights into oil metabolism, flowering and Asterid evolution.</title>
        <authorList>
            <person name="Badouin H."/>
            <person name="Gouzy J."/>
            <person name="Grassa C.J."/>
            <person name="Murat F."/>
            <person name="Staton S.E."/>
            <person name="Cottret L."/>
            <person name="Lelandais-Briere C."/>
            <person name="Owens G.L."/>
            <person name="Carrere S."/>
            <person name="Mayjonade B."/>
            <person name="Legrand L."/>
            <person name="Gill N."/>
            <person name="Kane N.C."/>
            <person name="Bowers J.E."/>
            <person name="Hubner S."/>
            <person name="Bellec A."/>
            <person name="Berard A."/>
            <person name="Berges H."/>
            <person name="Blanchet N."/>
            <person name="Boniface M.C."/>
            <person name="Brunel D."/>
            <person name="Catrice O."/>
            <person name="Chaidir N."/>
            <person name="Claudel C."/>
            <person name="Donnadieu C."/>
            <person name="Faraut T."/>
            <person name="Fievet G."/>
            <person name="Helmstetter N."/>
            <person name="King M."/>
            <person name="Knapp S.J."/>
            <person name="Lai Z."/>
            <person name="Le Paslier M.C."/>
            <person name="Lippi Y."/>
            <person name="Lorenzon L."/>
            <person name="Mandel J.R."/>
            <person name="Marage G."/>
            <person name="Marchand G."/>
            <person name="Marquand E."/>
            <person name="Bret-Mestries E."/>
            <person name="Morien E."/>
            <person name="Nambeesan S."/>
            <person name="Nguyen T."/>
            <person name="Pegot-Espagnet P."/>
            <person name="Pouilly N."/>
            <person name="Raftis F."/>
            <person name="Sallet E."/>
            <person name="Schiex T."/>
            <person name="Thomas J."/>
            <person name="Vandecasteele C."/>
            <person name="Vares D."/>
            <person name="Vear F."/>
            <person name="Vautrin S."/>
            <person name="Crespi M."/>
            <person name="Mangin B."/>
            <person name="Burke J.M."/>
            <person name="Salse J."/>
            <person name="Munos S."/>
            <person name="Vincourt P."/>
            <person name="Rieseberg L.H."/>
            <person name="Langlade N.B."/>
        </authorList>
    </citation>
    <scope>NUCLEOTIDE SEQUENCE</scope>
    <source>
        <tissue evidence="2">Leaves</tissue>
    </source>
</reference>
<dbReference type="InterPro" id="IPR001810">
    <property type="entry name" value="F-box_dom"/>
</dbReference>
<name>A0A9K3DX67_HELAN</name>
<proteinExistence type="predicted"/>
<comment type="caution">
    <text evidence="2">The sequence shown here is derived from an EMBL/GenBank/DDBJ whole genome shotgun (WGS) entry which is preliminary data.</text>
</comment>
<dbReference type="AlphaFoldDB" id="A0A9K3DX67"/>
<dbReference type="PANTHER" id="PTHR31672:SF13">
    <property type="entry name" value="F-BOX PROTEIN CPR30-LIKE"/>
    <property type="match status" value="1"/>
</dbReference>
<sequence>MERVGMEMVVEEILSRLPSKTVGRFRCACKQWRYELSTHMCAIIHARQMANSQNRKLITFTYLSVVIDNVVDGKIGFFARKNISFPIFTPPPLFLNIIASLYGFLLISTEHPSNKLLLWNPTTTRCLFLLHENSDSIYLNSVDTAEMYLDASNDLKILHIKRCNDVVVSRVYSRCTGTWRTIDFLKGTPFGSRIYTWSVGTLSNNKLYFTVSHYWLCDSSYIIAFDVNSEVFNRVTLPQ</sequence>
<evidence type="ECO:0000259" key="1">
    <source>
        <dbReference type="Pfam" id="PF00646"/>
    </source>
</evidence>
<gene>
    <name evidence="2" type="ORF">HanXRQr2_Chr16g0771531</name>
</gene>
<dbReference type="Proteomes" id="UP000215914">
    <property type="component" value="Unassembled WGS sequence"/>
</dbReference>
<protein>
    <submittedName>
        <fullName evidence="2">F-box domain-containing protein</fullName>
    </submittedName>
</protein>
<evidence type="ECO:0000313" key="2">
    <source>
        <dbReference type="EMBL" id="KAF5761978.1"/>
    </source>
</evidence>
<evidence type="ECO:0000313" key="3">
    <source>
        <dbReference type="Proteomes" id="UP000215914"/>
    </source>
</evidence>
<keyword evidence="3" id="KW-1185">Reference proteome</keyword>
<dbReference type="PANTHER" id="PTHR31672">
    <property type="entry name" value="BNACNNG10540D PROTEIN"/>
    <property type="match status" value="1"/>
</dbReference>
<dbReference type="Pfam" id="PF00646">
    <property type="entry name" value="F-box"/>
    <property type="match status" value="1"/>
</dbReference>
<organism evidence="2 3">
    <name type="scientific">Helianthus annuus</name>
    <name type="common">Common sunflower</name>
    <dbReference type="NCBI Taxonomy" id="4232"/>
    <lineage>
        <taxon>Eukaryota</taxon>
        <taxon>Viridiplantae</taxon>
        <taxon>Streptophyta</taxon>
        <taxon>Embryophyta</taxon>
        <taxon>Tracheophyta</taxon>
        <taxon>Spermatophyta</taxon>
        <taxon>Magnoliopsida</taxon>
        <taxon>eudicotyledons</taxon>
        <taxon>Gunneridae</taxon>
        <taxon>Pentapetalae</taxon>
        <taxon>asterids</taxon>
        <taxon>campanulids</taxon>
        <taxon>Asterales</taxon>
        <taxon>Asteraceae</taxon>
        <taxon>Asteroideae</taxon>
        <taxon>Heliantheae alliance</taxon>
        <taxon>Heliantheae</taxon>
        <taxon>Helianthus</taxon>
    </lineage>
</organism>
<dbReference type="SUPFAM" id="SSF81383">
    <property type="entry name" value="F-box domain"/>
    <property type="match status" value="1"/>
</dbReference>
<accession>A0A9K3DX67</accession>
<feature type="domain" description="F-box" evidence="1">
    <location>
        <begin position="9"/>
        <end position="33"/>
    </location>
</feature>
<dbReference type="InterPro" id="IPR050796">
    <property type="entry name" value="SCF_F-box_component"/>
</dbReference>
<dbReference type="InterPro" id="IPR036047">
    <property type="entry name" value="F-box-like_dom_sf"/>
</dbReference>
<dbReference type="EMBL" id="MNCJ02000331">
    <property type="protein sequence ID" value="KAF5761978.1"/>
    <property type="molecule type" value="Genomic_DNA"/>
</dbReference>
<dbReference type="Gramene" id="mRNA:HanXRQr2_Chr16g0771531">
    <property type="protein sequence ID" value="CDS:HanXRQr2_Chr16g0771531.1"/>
    <property type="gene ID" value="HanXRQr2_Chr16g0771531"/>
</dbReference>
<reference evidence="2" key="2">
    <citation type="submission" date="2020-06" db="EMBL/GenBank/DDBJ databases">
        <title>Helianthus annuus Genome sequencing and assembly Release 2.</title>
        <authorList>
            <person name="Gouzy J."/>
            <person name="Langlade N."/>
            <person name="Munos S."/>
        </authorList>
    </citation>
    <scope>NUCLEOTIDE SEQUENCE</scope>
    <source>
        <tissue evidence="2">Leaves</tissue>
    </source>
</reference>